<dbReference type="STRING" id="755178.Cyan10605_2115"/>
<dbReference type="InterPro" id="IPR002328">
    <property type="entry name" value="ADH_Zn_CS"/>
</dbReference>
<dbReference type="EMBL" id="CP003947">
    <property type="protein sequence ID" value="AFZ54204.1"/>
    <property type="molecule type" value="Genomic_DNA"/>
</dbReference>
<dbReference type="Pfam" id="PF08240">
    <property type="entry name" value="ADH_N"/>
    <property type="match status" value="1"/>
</dbReference>
<evidence type="ECO:0000256" key="7">
    <source>
        <dbReference type="ARBA" id="ARBA00023027"/>
    </source>
</evidence>
<feature type="domain" description="Enoyl reductase (ER)" evidence="15">
    <location>
        <begin position="41"/>
        <end position="396"/>
    </location>
</feature>
<dbReference type="Gene3D" id="3.40.50.720">
    <property type="entry name" value="NAD(P)-binding Rossmann-like Domain"/>
    <property type="match status" value="1"/>
</dbReference>
<evidence type="ECO:0000313" key="16">
    <source>
        <dbReference type="EMBL" id="AFZ54204.1"/>
    </source>
</evidence>
<keyword evidence="17" id="KW-1185">Reference proteome</keyword>
<dbReference type="PANTHER" id="PTHR43880">
    <property type="entry name" value="ALCOHOL DEHYDROGENASE"/>
    <property type="match status" value="1"/>
</dbReference>
<dbReference type="SUPFAM" id="SSF50129">
    <property type="entry name" value="GroES-like"/>
    <property type="match status" value="2"/>
</dbReference>
<dbReference type="GO" id="GO:0106322">
    <property type="term" value="F:S-(hydroxymethyl)glutathione dehydrogenase (NAD+) activity"/>
    <property type="evidence" value="ECO:0007669"/>
    <property type="project" value="RHEA"/>
</dbReference>
<evidence type="ECO:0000256" key="12">
    <source>
        <dbReference type="ARBA" id="ARBA00049164"/>
    </source>
</evidence>
<comment type="catalytic activity">
    <reaction evidence="13">
        <text>a primary alcohol + NAD(+) = an aldehyde + NADH + H(+)</text>
        <dbReference type="Rhea" id="RHEA:10736"/>
        <dbReference type="ChEBI" id="CHEBI:15378"/>
        <dbReference type="ChEBI" id="CHEBI:15734"/>
        <dbReference type="ChEBI" id="CHEBI:17478"/>
        <dbReference type="ChEBI" id="CHEBI:57540"/>
        <dbReference type="ChEBI" id="CHEBI:57945"/>
        <dbReference type="EC" id="1.1.1.1"/>
    </reaction>
</comment>
<evidence type="ECO:0000256" key="8">
    <source>
        <dbReference type="ARBA" id="ARBA00045226"/>
    </source>
</evidence>
<dbReference type="CDD" id="cd08300">
    <property type="entry name" value="alcohol_DH_class_III"/>
    <property type="match status" value="1"/>
</dbReference>
<organism evidence="16 17">
    <name type="scientific">Cyanobacterium aponinum (strain PCC 10605)</name>
    <dbReference type="NCBI Taxonomy" id="755178"/>
    <lineage>
        <taxon>Bacteria</taxon>
        <taxon>Bacillati</taxon>
        <taxon>Cyanobacteriota</taxon>
        <taxon>Cyanophyceae</taxon>
        <taxon>Oscillatoriophycideae</taxon>
        <taxon>Chroococcales</taxon>
        <taxon>Geminocystaceae</taxon>
        <taxon>Cyanobacterium</taxon>
    </lineage>
</organism>
<comment type="catalytic activity">
    <reaction evidence="12">
        <text>a secondary alcohol + NAD(+) = a ketone + NADH + H(+)</text>
        <dbReference type="Rhea" id="RHEA:10740"/>
        <dbReference type="ChEBI" id="CHEBI:15378"/>
        <dbReference type="ChEBI" id="CHEBI:17087"/>
        <dbReference type="ChEBI" id="CHEBI:35681"/>
        <dbReference type="ChEBI" id="CHEBI:57540"/>
        <dbReference type="ChEBI" id="CHEBI:57945"/>
        <dbReference type="EC" id="1.1.1.1"/>
    </reaction>
</comment>
<dbReference type="InterPro" id="IPR013149">
    <property type="entry name" value="ADH-like_C"/>
</dbReference>
<keyword evidence="6 14" id="KW-0560">Oxidoreductase</keyword>
<dbReference type="GO" id="GO:0080007">
    <property type="term" value="F:S-nitrosoglutathione reductase (NADH) activity"/>
    <property type="evidence" value="ECO:0007669"/>
    <property type="project" value="RHEA"/>
</dbReference>
<comment type="catalytic activity">
    <reaction evidence="9">
        <text>S-(hydroxymethyl)glutathione + NADP(+) = S-formylglutathione + NADPH + H(+)</text>
        <dbReference type="Rhea" id="RHEA:19981"/>
        <dbReference type="ChEBI" id="CHEBI:15378"/>
        <dbReference type="ChEBI" id="CHEBI:57688"/>
        <dbReference type="ChEBI" id="CHEBI:57783"/>
        <dbReference type="ChEBI" id="CHEBI:58349"/>
        <dbReference type="ChEBI" id="CHEBI:58758"/>
        <dbReference type="EC" id="1.1.1.284"/>
    </reaction>
</comment>
<protein>
    <recommendedName>
        <fullName evidence="3 14">S-(hydroxymethyl)glutathione dehydrogenase</fullName>
        <ecNumber evidence="14">1.1.1.284</ecNumber>
    </recommendedName>
</protein>
<reference evidence="17" key="1">
    <citation type="journal article" date="2013" name="Proc. Natl. Acad. Sci. U.S.A.">
        <title>Improving the coverage of the cyanobacterial phylum using diversity-driven genome sequencing.</title>
        <authorList>
            <person name="Shih P.M."/>
            <person name="Wu D."/>
            <person name="Latifi A."/>
            <person name="Axen S.D."/>
            <person name="Fewer D.P."/>
            <person name="Talla E."/>
            <person name="Calteau A."/>
            <person name="Cai F."/>
            <person name="Tandeau de Marsac N."/>
            <person name="Rippka R."/>
            <person name="Herdman M."/>
            <person name="Sivonen K."/>
            <person name="Coursin T."/>
            <person name="Laurent T."/>
            <person name="Goodwin L."/>
            <person name="Nolan M."/>
            <person name="Davenport K.W."/>
            <person name="Han C.S."/>
            <person name="Rubin E.M."/>
            <person name="Eisen J.A."/>
            <person name="Woyke T."/>
            <person name="Gugger M."/>
            <person name="Kerfeld C.A."/>
        </authorList>
    </citation>
    <scope>NUCLEOTIDE SEQUENCE [LARGE SCALE GENOMIC DNA]</scope>
    <source>
        <strain evidence="17">PCC 10605</strain>
    </source>
</reference>
<evidence type="ECO:0000256" key="1">
    <source>
        <dbReference type="ARBA" id="ARBA00001947"/>
    </source>
</evidence>
<evidence type="ECO:0000256" key="11">
    <source>
        <dbReference type="ARBA" id="ARBA00048942"/>
    </source>
</evidence>
<dbReference type="EC" id="1.1.1.284" evidence="14"/>
<evidence type="ECO:0000256" key="3">
    <source>
        <dbReference type="ARBA" id="ARBA00021865"/>
    </source>
</evidence>
<dbReference type="GO" id="GO:0106321">
    <property type="term" value="F:S-(hydroxymethyl)glutathione dehydrogenase (NADP+) activity"/>
    <property type="evidence" value="ECO:0007669"/>
    <property type="project" value="RHEA"/>
</dbReference>
<proteinExistence type="inferred from homology"/>
<dbReference type="PROSITE" id="PS00059">
    <property type="entry name" value="ADH_ZINC"/>
    <property type="match status" value="1"/>
</dbReference>
<evidence type="ECO:0000256" key="10">
    <source>
        <dbReference type="ARBA" id="ARBA00048110"/>
    </source>
</evidence>
<comment type="cofactor">
    <cofactor evidence="1 14">
        <name>Zn(2+)</name>
        <dbReference type="ChEBI" id="CHEBI:29105"/>
    </cofactor>
</comment>
<accession>K9Z502</accession>
<dbReference type="FunFam" id="3.90.180.10:FF:000001">
    <property type="entry name" value="S-(hydroxymethyl)glutathione dehydrogenase"/>
    <property type="match status" value="1"/>
</dbReference>
<comment type="similarity">
    <text evidence="2 14">Belongs to the zinc-containing alcohol dehydrogenase family. Class-III subfamily.</text>
</comment>
<evidence type="ECO:0000313" key="17">
    <source>
        <dbReference type="Proteomes" id="UP000010480"/>
    </source>
</evidence>
<dbReference type="SUPFAM" id="SSF51735">
    <property type="entry name" value="NAD(P)-binding Rossmann-fold domains"/>
    <property type="match status" value="1"/>
</dbReference>
<gene>
    <name evidence="16" type="ordered locus">Cyan10605_2115</name>
</gene>
<dbReference type="PATRIC" id="fig|755178.3.peg.2248"/>
<dbReference type="InterPro" id="IPR014183">
    <property type="entry name" value="ADH_3"/>
</dbReference>
<comment type="function">
    <text evidence="8">Has high formaldehyde dehydrogenase activity in the presence of glutathione and catalyzes the oxidation of normal alcohols in a reaction that is not GSH-dependent. In addition, hemithiolacetals other than those formed from GSH, including omega-thiol fatty acids, also are substrates. Also acts as a S-nitroso-glutathione reductase by catalyzing the NADH-dependent reduction of S-nitrosoglutathione.</text>
</comment>
<evidence type="ECO:0000256" key="5">
    <source>
        <dbReference type="ARBA" id="ARBA00022833"/>
    </source>
</evidence>
<dbReference type="InterPro" id="IPR011032">
    <property type="entry name" value="GroES-like_sf"/>
</dbReference>
<keyword evidence="4 14" id="KW-0479">Metal-binding</keyword>
<comment type="catalytic activity">
    <reaction evidence="10 14">
        <text>S-(hydroxymethyl)glutathione + NAD(+) = S-formylglutathione + NADH + H(+)</text>
        <dbReference type="Rhea" id="RHEA:19985"/>
        <dbReference type="ChEBI" id="CHEBI:15378"/>
        <dbReference type="ChEBI" id="CHEBI:57540"/>
        <dbReference type="ChEBI" id="CHEBI:57688"/>
        <dbReference type="ChEBI" id="CHEBI:57945"/>
        <dbReference type="ChEBI" id="CHEBI:58758"/>
        <dbReference type="EC" id="1.1.1.284"/>
    </reaction>
</comment>
<sequence length="398" mass="42723">MNFSLKTSEISHFLGNNEKEKINNQILRVMKVKAAVALEAGKPLTIETVDLQPPQAGEVLVEIKATGVCHTDAYTLSGKDPEGLFPSILGHEGAGVVVEVGKNVKSLKVGDCVIPLYIPECRECEYCLSFKTNLCQAIRVTQGKGVMPDGTSRFSLDGKPLYHYMGTSTFANYTVVPEIALAKIPSDVPFEKVCYIGCGVTTGIGAVINTAKVEAGANVIVFGLGGIGLNVIQACRMVGADMIIGVDINNSKKAIASKFGMTHFVNPKEIEGDLVSYLVELTKGGADYTFECIGNVNVMRQALESCHKGWGVSTIVGVAGAGEEISTRPFQLVTGRVWKGTAFGGAKGRTDVPKIVEWYQSGKINIDDLITHVMPLEEINTAFDLMHKGESIRSVITF</sequence>
<dbReference type="Proteomes" id="UP000010480">
    <property type="component" value="Chromosome"/>
</dbReference>
<dbReference type="HOGENOM" id="CLU_026673_14_0_3"/>
<dbReference type="SMART" id="SM00829">
    <property type="entry name" value="PKS_ER"/>
    <property type="match status" value="1"/>
</dbReference>
<dbReference type="Gene3D" id="3.90.180.10">
    <property type="entry name" value="Medium-chain alcohol dehydrogenases, catalytic domain"/>
    <property type="match status" value="1"/>
</dbReference>
<dbReference type="KEGG" id="can:Cyan10605_2115"/>
<name>K9Z502_CYAAP</name>
<dbReference type="GO" id="GO:0005829">
    <property type="term" value="C:cytosol"/>
    <property type="evidence" value="ECO:0007669"/>
    <property type="project" value="TreeGrafter"/>
</dbReference>
<dbReference type="InterPro" id="IPR013154">
    <property type="entry name" value="ADH-like_N"/>
</dbReference>
<evidence type="ECO:0000256" key="6">
    <source>
        <dbReference type="ARBA" id="ARBA00023002"/>
    </source>
</evidence>
<evidence type="ECO:0000256" key="13">
    <source>
        <dbReference type="ARBA" id="ARBA00049243"/>
    </source>
</evidence>
<dbReference type="Pfam" id="PF00107">
    <property type="entry name" value="ADH_zinc_N"/>
    <property type="match status" value="1"/>
</dbReference>
<dbReference type="InterPro" id="IPR020843">
    <property type="entry name" value="ER"/>
</dbReference>
<dbReference type="eggNOG" id="COG1062">
    <property type="taxonomic scope" value="Bacteria"/>
</dbReference>
<evidence type="ECO:0000256" key="9">
    <source>
        <dbReference type="ARBA" id="ARBA00047793"/>
    </source>
</evidence>
<evidence type="ECO:0000256" key="4">
    <source>
        <dbReference type="ARBA" id="ARBA00022723"/>
    </source>
</evidence>
<dbReference type="PANTHER" id="PTHR43880:SF12">
    <property type="entry name" value="ALCOHOL DEHYDROGENASE CLASS-3"/>
    <property type="match status" value="1"/>
</dbReference>
<dbReference type="FunFam" id="3.40.50.720:FF:000003">
    <property type="entry name" value="S-(hydroxymethyl)glutathione dehydrogenase"/>
    <property type="match status" value="1"/>
</dbReference>
<dbReference type="GO" id="GO:0008270">
    <property type="term" value="F:zinc ion binding"/>
    <property type="evidence" value="ECO:0007669"/>
    <property type="project" value="InterPro"/>
</dbReference>
<evidence type="ECO:0000256" key="2">
    <source>
        <dbReference type="ARBA" id="ARBA00010902"/>
    </source>
</evidence>
<dbReference type="NCBIfam" id="TIGR02818">
    <property type="entry name" value="adh_III_F_hyde"/>
    <property type="match status" value="1"/>
</dbReference>
<evidence type="ECO:0000259" key="15">
    <source>
        <dbReference type="SMART" id="SM00829"/>
    </source>
</evidence>
<comment type="catalytic activity">
    <reaction evidence="11">
        <text>S-nitrosoglutathione + NADH + H(+) = S-(hydroxysulfenamide)glutathione + NAD(+)</text>
        <dbReference type="Rhea" id="RHEA:78371"/>
        <dbReference type="ChEBI" id="CHEBI:15378"/>
        <dbReference type="ChEBI" id="CHEBI:57540"/>
        <dbReference type="ChEBI" id="CHEBI:57945"/>
        <dbReference type="ChEBI" id="CHEBI:145544"/>
        <dbReference type="ChEBI" id="CHEBI:229723"/>
    </reaction>
    <physiologicalReaction direction="left-to-right" evidence="11">
        <dbReference type="Rhea" id="RHEA:78372"/>
    </physiologicalReaction>
</comment>
<dbReference type="AlphaFoldDB" id="K9Z502"/>
<dbReference type="GO" id="GO:0004022">
    <property type="term" value="F:alcohol dehydrogenase (NAD+) activity"/>
    <property type="evidence" value="ECO:0007669"/>
    <property type="project" value="UniProtKB-EC"/>
</dbReference>
<evidence type="ECO:0000256" key="14">
    <source>
        <dbReference type="RuleBase" id="RU362016"/>
    </source>
</evidence>
<dbReference type="GO" id="GO:0046294">
    <property type="term" value="P:formaldehyde catabolic process"/>
    <property type="evidence" value="ECO:0007669"/>
    <property type="project" value="InterPro"/>
</dbReference>
<keyword evidence="5 14" id="KW-0862">Zinc</keyword>
<keyword evidence="7 14" id="KW-0520">NAD</keyword>
<dbReference type="InterPro" id="IPR036291">
    <property type="entry name" value="NAD(P)-bd_dom_sf"/>
</dbReference>